<organism evidence="2 3">
    <name type="scientific">Elsinoe australis</name>
    <dbReference type="NCBI Taxonomy" id="40998"/>
    <lineage>
        <taxon>Eukaryota</taxon>
        <taxon>Fungi</taxon>
        <taxon>Dikarya</taxon>
        <taxon>Ascomycota</taxon>
        <taxon>Pezizomycotina</taxon>
        <taxon>Dothideomycetes</taxon>
        <taxon>Dothideomycetidae</taxon>
        <taxon>Myriangiales</taxon>
        <taxon>Elsinoaceae</taxon>
        <taxon>Elsinoe</taxon>
    </lineage>
</organism>
<reference evidence="2 3" key="1">
    <citation type="submission" date="2017-05" db="EMBL/GenBank/DDBJ databases">
        <title>Draft genome sequence of Elsinoe australis.</title>
        <authorList>
            <person name="Cheng Q."/>
        </authorList>
    </citation>
    <scope>NUCLEOTIDE SEQUENCE [LARGE SCALE GENOMIC DNA]</scope>
    <source>
        <strain evidence="2 3">NL1</strain>
    </source>
</reference>
<evidence type="ECO:0000313" key="3">
    <source>
        <dbReference type="Proteomes" id="UP000243723"/>
    </source>
</evidence>
<protein>
    <submittedName>
        <fullName evidence="2">Uncharacterized protein</fullName>
    </submittedName>
</protein>
<feature type="compositionally biased region" description="Pro residues" evidence="1">
    <location>
        <begin position="330"/>
        <end position="348"/>
    </location>
</feature>
<feature type="compositionally biased region" description="Basic and acidic residues" evidence="1">
    <location>
        <begin position="200"/>
        <end position="210"/>
    </location>
</feature>
<name>A0A2P7ZAI5_9PEZI</name>
<dbReference type="STRING" id="40998.A0A2P7ZAI5"/>
<dbReference type="EMBL" id="NHZQ01000251">
    <property type="protein sequence ID" value="PSK45233.1"/>
    <property type="molecule type" value="Genomic_DNA"/>
</dbReference>
<feature type="compositionally biased region" description="Basic and acidic residues" evidence="1">
    <location>
        <begin position="411"/>
        <end position="421"/>
    </location>
</feature>
<proteinExistence type="predicted"/>
<feature type="compositionally biased region" description="Basic and acidic residues" evidence="1">
    <location>
        <begin position="474"/>
        <end position="497"/>
    </location>
</feature>
<evidence type="ECO:0000313" key="2">
    <source>
        <dbReference type="EMBL" id="PSK45233.1"/>
    </source>
</evidence>
<dbReference type="Proteomes" id="UP000243723">
    <property type="component" value="Unassembled WGS sequence"/>
</dbReference>
<feature type="compositionally biased region" description="Polar residues" evidence="1">
    <location>
        <begin position="289"/>
        <end position="305"/>
    </location>
</feature>
<feature type="region of interest" description="Disordered" evidence="1">
    <location>
        <begin position="1"/>
        <end position="164"/>
    </location>
</feature>
<gene>
    <name evidence="2" type="ORF">B9Z65_2373</name>
</gene>
<feature type="compositionally biased region" description="Polar residues" evidence="1">
    <location>
        <begin position="268"/>
        <end position="277"/>
    </location>
</feature>
<accession>A0A2P7ZAI5</accession>
<keyword evidence="3" id="KW-1185">Reference proteome</keyword>
<feature type="compositionally biased region" description="Low complexity" evidence="1">
    <location>
        <begin position="57"/>
        <end position="99"/>
    </location>
</feature>
<dbReference type="OrthoDB" id="4463286at2759"/>
<sequence>MTSVIAPPPPPTATALAGLTNSPKERMSSPLRYAGLPPRSMSTSSSNGGHGAPPVHASPNITSAPNAPNAPNAAASRPPRSSPRSNGSPESAARSPPSRTGSAGKASPNSQRAPMIRVKKEPASPQMSSRPRPRRLDLSSSASALRGPQTAGANPSAPLPSKESAGLAIKDLGVACLSPGFQTQDPTLRSQLQRSLSVRDQQRQLIEARQKGSTKPLTSHGADPAQRPEDFNRDGPQTSRRKGPPPGLSIHAPSASSFAHERVIQSAPLGQSFTGLRQHNIHPHPPSHLGQSSHVQHVPAQQTANRLPPISDVFAHDRMEAPPSASFRPAGPPAPSPGHPPMQSPGFPPNHHHPSAQPPSSRSREFRSAEEAVQSMAAGREELLPKVVHYGGAQPPTPPSPGGHHHHHQHPRDPRDHREHPGYPPQHHSHTPQMPPSHFESRPDLGRTQSISGRRRGRDEYERDNGGSPAVHPSEFKRHAPGREEDDWRHGMSSREKREEFLRLCERAWDLFHS</sequence>
<evidence type="ECO:0000256" key="1">
    <source>
        <dbReference type="SAM" id="MobiDB-lite"/>
    </source>
</evidence>
<feature type="compositionally biased region" description="Polar residues" evidence="1">
    <location>
        <begin position="180"/>
        <end position="199"/>
    </location>
</feature>
<feature type="region of interest" description="Disordered" evidence="1">
    <location>
        <begin position="178"/>
        <end position="497"/>
    </location>
</feature>
<comment type="caution">
    <text evidence="2">The sequence shown here is derived from an EMBL/GenBank/DDBJ whole genome shotgun (WGS) entry which is preliminary data.</text>
</comment>
<feature type="compositionally biased region" description="Pro residues" evidence="1">
    <location>
        <begin position="1"/>
        <end position="12"/>
    </location>
</feature>
<dbReference type="AlphaFoldDB" id="A0A2P7ZAI5"/>